<keyword evidence="3" id="KW-1185">Reference proteome</keyword>
<evidence type="ECO:0000313" key="3">
    <source>
        <dbReference type="Proteomes" id="UP000232149"/>
    </source>
</evidence>
<evidence type="ECO:0000313" key="4">
    <source>
        <dbReference type="Proteomes" id="UP000232188"/>
    </source>
</evidence>
<evidence type="ECO:0000313" key="2">
    <source>
        <dbReference type="EMBL" id="PJZ60866.1"/>
    </source>
</evidence>
<dbReference type="Proteomes" id="UP000232149">
    <property type="component" value="Unassembled WGS sequence"/>
</dbReference>
<dbReference type="EMBL" id="NPDV01000012">
    <property type="protein sequence ID" value="PJZ52532.1"/>
    <property type="molecule type" value="Genomic_DNA"/>
</dbReference>
<reference evidence="3 4" key="1">
    <citation type="submission" date="2017-07" db="EMBL/GenBank/DDBJ databases">
        <title>Leptospira spp. isolated from tropical soils.</title>
        <authorList>
            <person name="Thibeaux R."/>
            <person name="Iraola G."/>
            <person name="Ferres I."/>
            <person name="Bierque E."/>
            <person name="Girault D."/>
            <person name="Soupe-Gilbert M.-E."/>
            <person name="Picardeau M."/>
            <person name="Goarant C."/>
        </authorList>
    </citation>
    <scope>NUCLEOTIDE SEQUENCE [LARGE SCALE GENOMIC DNA]</scope>
    <source>
        <strain evidence="1 4">FH2-B-C1</strain>
        <strain evidence="2 3">FH2-B-D1</strain>
    </source>
</reference>
<comment type="caution">
    <text evidence="1">The sequence shown here is derived from an EMBL/GenBank/DDBJ whole genome shotgun (WGS) entry which is preliminary data.</text>
</comment>
<dbReference type="EMBL" id="NPDU01000047">
    <property type="protein sequence ID" value="PJZ60866.1"/>
    <property type="molecule type" value="Genomic_DNA"/>
</dbReference>
<dbReference type="Proteomes" id="UP000232188">
    <property type="component" value="Unassembled WGS sequence"/>
</dbReference>
<evidence type="ECO:0000313" key="1">
    <source>
        <dbReference type="EMBL" id="PJZ52532.1"/>
    </source>
</evidence>
<name>A0A2M9YLY0_9LEPT</name>
<dbReference type="AlphaFoldDB" id="A0A2M9YLY0"/>
<proteinExistence type="predicted"/>
<gene>
    <name evidence="2" type="ORF">CH376_16235</name>
    <name evidence="1" type="ORF">CH380_13780</name>
</gene>
<organism evidence="1 4">
    <name type="scientific">Leptospira adleri</name>
    <dbReference type="NCBI Taxonomy" id="2023186"/>
    <lineage>
        <taxon>Bacteria</taxon>
        <taxon>Pseudomonadati</taxon>
        <taxon>Spirochaetota</taxon>
        <taxon>Spirochaetia</taxon>
        <taxon>Leptospirales</taxon>
        <taxon>Leptospiraceae</taxon>
        <taxon>Leptospira</taxon>
    </lineage>
</organism>
<sequence>MCEFLLFKDQILKCVSSYFSTGAFRMKFGKEKGLGTIFSVFSPKKDLVFCFSGEAFAGNHRK</sequence>
<protein>
    <submittedName>
        <fullName evidence="1">Uncharacterized protein</fullName>
    </submittedName>
</protein>
<accession>A0A2M9YLY0</accession>